<protein>
    <submittedName>
        <fullName evidence="1">Uncharacterized protein</fullName>
    </submittedName>
</protein>
<evidence type="ECO:0000313" key="2">
    <source>
        <dbReference type="Proteomes" id="UP001598130"/>
    </source>
</evidence>
<evidence type="ECO:0000313" key="1">
    <source>
        <dbReference type="EMBL" id="MFD3265522.1"/>
    </source>
</evidence>
<dbReference type="EMBL" id="JAOTJD010000034">
    <property type="protein sequence ID" value="MFD3265522.1"/>
    <property type="molecule type" value="Genomic_DNA"/>
</dbReference>
<organism evidence="1 2">
    <name type="scientific">Phenylobacterium ferrooxidans</name>
    <dbReference type="NCBI Taxonomy" id="2982689"/>
    <lineage>
        <taxon>Bacteria</taxon>
        <taxon>Pseudomonadati</taxon>
        <taxon>Pseudomonadota</taxon>
        <taxon>Alphaproteobacteria</taxon>
        <taxon>Caulobacterales</taxon>
        <taxon>Caulobacteraceae</taxon>
        <taxon>Phenylobacterium</taxon>
    </lineage>
</organism>
<reference evidence="1 2" key="1">
    <citation type="submission" date="2022-09" db="EMBL/GenBank/DDBJ databases">
        <title>New species of Phenylobacterium.</title>
        <authorList>
            <person name="Mieszkin S."/>
        </authorList>
    </citation>
    <scope>NUCLEOTIDE SEQUENCE [LARGE SCALE GENOMIC DNA]</scope>
    <source>
        <strain evidence="1 2">HK31-G</strain>
    </source>
</reference>
<sequence>MGADQAEEGGDEADVDLVFDVPQAMSGAICGWRPDMDNEDWGEIAFTRLRRIGEPDPPAKRSWLAKLFGG</sequence>
<keyword evidence="2" id="KW-1185">Reference proteome</keyword>
<gene>
    <name evidence="1" type="ORF">OCL97_16310</name>
</gene>
<comment type="caution">
    <text evidence="1">The sequence shown here is derived from an EMBL/GenBank/DDBJ whole genome shotgun (WGS) entry which is preliminary data.</text>
</comment>
<name>A0ABW6CUF1_9CAUL</name>
<dbReference type="RefSeq" id="WP_305761851.1">
    <property type="nucleotide sequence ID" value="NZ_JAOTJD010000034.1"/>
</dbReference>
<dbReference type="Proteomes" id="UP001598130">
    <property type="component" value="Unassembled WGS sequence"/>
</dbReference>
<accession>A0ABW6CUF1</accession>
<proteinExistence type="predicted"/>